<evidence type="ECO:0000256" key="1">
    <source>
        <dbReference type="ARBA" id="ARBA00009737"/>
    </source>
</evidence>
<proteinExistence type="inferred from homology"/>
<protein>
    <submittedName>
        <fullName evidence="2">Stress-related protein</fullName>
    </submittedName>
</protein>
<dbReference type="InterPro" id="IPR008802">
    <property type="entry name" value="REF"/>
</dbReference>
<name>A0AAW2QRS3_9LAMI</name>
<accession>A0AAW2QRS3</accession>
<dbReference type="PANTHER" id="PTHR33732">
    <property type="entry name" value="REF/SRPP-LIKE PROTEIN OS05G0151300/LOC_OS05G05940"/>
    <property type="match status" value="1"/>
</dbReference>
<dbReference type="EMBL" id="JACGWK010000002">
    <property type="protein sequence ID" value="KAL0370596.1"/>
    <property type="molecule type" value="Genomic_DNA"/>
</dbReference>
<dbReference type="AlphaFoldDB" id="A0AAW2QRS3"/>
<gene>
    <name evidence="2" type="ORF">Sangu_0377700</name>
</gene>
<evidence type="ECO:0000313" key="2">
    <source>
        <dbReference type="EMBL" id="KAL0370596.1"/>
    </source>
</evidence>
<organism evidence="2">
    <name type="scientific">Sesamum angustifolium</name>
    <dbReference type="NCBI Taxonomy" id="2727405"/>
    <lineage>
        <taxon>Eukaryota</taxon>
        <taxon>Viridiplantae</taxon>
        <taxon>Streptophyta</taxon>
        <taxon>Embryophyta</taxon>
        <taxon>Tracheophyta</taxon>
        <taxon>Spermatophyta</taxon>
        <taxon>Magnoliopsida</taxon>
        <taxon>eudicotyledons</taxon>
        <taxon>Gunneridae</taxon>
        <taxon>Pentapetalae</taxon>
        <taxon>asterids</taxon>
        <taxon>lamiids</taxon>
        <taxon>Lamiales</taxon>
        <taxon>Pedaliaceae</taxon>
        <taxon>Sesamum</taxon>
    </lineage>
</organism>
<sequence>MAEPEARPPADQPVMENEEKKLKYLDFVQVAAIYVVVCCSALYEYAKENSGPLRPGVQTVEGTVKTVIGPVYEKFRTVPFELLKFVDRKVNLPNLLSCGRIHNRVGPSRAGNSEADFAPSLDSSSGAPEVVRQLASEVQKNGLVDTASEIAKTAYTRYEPTAKELYARYEPVAEQYAVAAWRSLNRLPLFSQVAHIMVPTAAYWAEKYNQAVSDAAERGCTASYYLPLVPIERIAKTFGETENVNEAAVSVNGEYVAVPS</sequence>
<reference evidence="2" key="2">
    <citation type="journal article" date="2024" name="Plant">
        <title>Genomic evolution and insights into agronomic trait innovations of Sesamum species.</title>
        <authorList>
            <person name="Miao H."/>
            <person name="Wang L."/>
            <person name="Qu L."/>
            <person name="Liu H."/>
            <person name="Sun Y."/>
            <person name="Le M."/>
            <person name="Wang Q."/>
            <person name="Wei S."/>
            <person name="Zheng Y."/>
            <person name="Lin W."/>
            <person name="Duan Y."/>
            <person name="Cao H."/>
            <person name="Xiong S."/>
            <person name="Wang X."/>
            <person name="Wei L."/>
            <person name="Li C."/>
            <person name="Ma Q."/>
            <person name="Ju M."/>
            <person name="Zhao R."/>
            <person name="Li G."/>
            <person name="Mu C."/>
            <person name="Tian Q."/>
            <person name="Mei H."/>
            <person name="Zhang T."/>
            <person name="Gao T."/>
            <person name="Zhang H."/>
        </authorList>
    </citation>
    <scope>NUCLEOTIDE SEQUENCE</scope>
    <source>
        <strain evidence="2">G01</strain>
    </source>
</reference>
<dbReference type="Pfam" id="PF05755">
    <property type="entry name" value="REF"/>
    <property type="match status" value="1"/>
</dbReference>
<comment type="caution">
    <text evidence="2">The sequence shown here is derived from an EMBL/GenBank/DDBJ whole genome shotgun (WGS) entry which is preliminary data.</text>
</comment>
<reference evidence="2" key="1">
    <citation type="submission" date="2020-06" db="EMBL/GenBank/DDBJ databases">
        <authorList>
            <person name="Li T."/>
            <person name="Hu X."/>
            <person name="Zhang T."/>
            <person name="Song X."/>
            <person name="Zhang H."/>
            <person name="Dai N."/>
            <person name="Sheng W."/>
            <person name="Hou X."/>
            <person name="Wei L."/>
        </authorList>
    </citation>
    <scope>NUCLEOTIDE SEQUENCE</scope>
    <source>
        <strain evidence="2">G01</strain>
        <tissue evidence="2">Leaf</tissue>
    </source>
</reference>
<comment type="similarity">
    <text evidence="1">Belongs to the REF/SRPP family.</text>
</comment>
<dbReference type="PANTHER" id="PTHR33732:SF3">
    <property type="entry name" value="OS07G0671800 PROTEIN"/>
    <property type="match status" value="1"/>
</dbReference>